<keyword evidence="12" id="KW-1185">Reference proteome</keyword>
<dbReference type="InterPro" id="IPR003340">
    <property type="entry name" value="B3_DNA-bd"/>
</dbReference>
<reference evidence="11" key="1">
    <citation type="journal article" date="2017" name="Nature">
        <title>The genome of Chenopodium quinoa.</title>
        <authorList>
            <person name="Jarvis D.E."/>
            <person name="Ho Y.S."/>
            <person name="Lightfoot D.J."/>
            <person name="Schmoeckel S.M."/>
            <person name="Li B."/>
            <person name="Borm T.J.A."/>
            <person name="Ohyanagi H."/>
            <person name="Mineta K."/>
            <person name="Michell C.T."/>
            <person name="Saber N."/>
            <person name="Kharbatia N.M."/>
            <person name="Rupper R.R."/>
            <person name="Sharp A.R."/>
            <person name="Dally N."/>
            <person name="Boughton B.A."/>
            <person name="Woo Y.H."/>
            <person name="Gao G."/>
            <person name="Schijlen E.G.W.M."/>
            <person name="Guo X."/>
            <person name="Momin A.A."/>
            <person name="Negrao S."/>
            <person name="Al-Babili S."/>
            <person name="Gehring C."/>
            <person name="Roessner U."/>
            <person name="Jung C."/>
            <person name="Murphy K."/>
            <person name="Arold S.T."/>
            <person name="Gojobori T."/>
            <person name="van der Linden C.G."/>
            <person name="van Loo E.N."/>
            <person name="Jellen E.N."/>
            <person name="Maughan P.J."/>
            <person name="Tester M."/>
        </authorList>
    </citation>
    <scope>NUCLEOTIDE SEQUENCE [LARGE SCALE GENOMIC DNA]</scope>
    <source>
        <strain evidence="11">cv. PI 614886</strain>
    </source>
</reference>
<feature type="compositionally biased region" description="Polar residues" evidence="9">
    <location>
        <begin position="455"/>
        <end position="484"/>
    </location>
</feature>
<dbReference type="InterPro" id="IPR044835">
    <property type="entry name" value="ARF_plant"/>
</dbReference>
<evidence type="ECO:0000259" key="10">
    <source>
        <dbReference type="PROSITE" id="PS50863"/>
    </source>
</evidence>
<dbReference type="GO" id="GO:0009734">
    <property type="term" value="P:auxin-activated signaling pathway"/>
    <property type="evidence" value="ECO:0007669"/>
    <property type="project" value="UniProtKB-KW"/>
</dbReference>
<protein>
    <recommendedName>
        <fullName evidence="8">Auxin response factor</fullName>
    </recommendedName>
</protein>
<dbReference type="Pfam" id="PF06507">
    <property type="entry name" value="ARF_AD"/>
    <property type="match status" value="1"/>
</dbReference>
<sequence length="549" mass="60936">MSAALAKIIQGSLIHVPKKDSRVYFFPQGYLEQALNPVPLSSIDTSRCYMQCRVLDRRFYADTVTDEVFVKFRLMPLKSNGRFVVEDSGSVDNGVEEDEESENVIESYVKKLTASDANNGGGFSVPRYCADSIFPALNFEDDPPFQNMRIFDVHGVEWPFRHIYRGTPRRHLLTSGWSKFVNSKVLVANDSAVFIKNKVTGQLFVGVRRAFKPPRQNARFSPWVVLPPPKPRKIGVFARNVRERVPEDAVVDAIQKAASYEPFEVVYYSRGGLPEFVVAADKVEKSWAVFWDSGIRVKMARQIEDGGPKPMWFNGTVASVVPAPDQGPWPGSPWRMLQVAWDEADKMEQFKMLSPWQLECIAPTPPPIHPTFNAAKKLKGVQNSVMLADGKGDISFPQIEFGSMMMGPLSQPYINYNKFPAGMQGARQFPSFYPPSSSITMNGSSHQGGPDDNMDSSMSQKVEGVSTNPNVASSSCETPSPDSHNSVQLFGSTSTGLHSCNVTRQGVTSFQLFGKTIHMEQPLADTDDISCTECDAESQRPPVMKPSAM</sequence>
<comment type="similarity">
    <text evidence="2 8">Belongs to the ARF family.</text>
</comment>
<accession>A0A803L075</accession>
<dbReference type="EnsemblPlants" id="AUR62004685-RA">
    <property type="protein sequence ID" value="AUR62004685-RA:cds"/>
    <property type="gene ID" value="AUR62004685"/>
</dbReference>
<keyword evidence="7 8" id="KW-0927">Auxin signaling pathway</keyword>
<feature type="compositionally biased region" description="Polar residues" evidence="9">
    <location>
        <begin position="434"/>
        <end position="447"/>
    </location>
</feature>
<keyword evidence="3 8" id="KW-0805">Transcription regulation</keyword>
<dbReference type="GO" id="GO:0005634">
    <property type="term" value="C:nucleus"/>
    <property type="evidence" value="ECO:0007669"/>
    <property type="project" value="UniProtKB-SubCell"/>
</dbReference>
<dbReference type="Pfam" id="PF02362">
    <property type="entry name" value="B3"/>
    <property type="match status" value="1"/>
</dbReference>
<evidence type="ECO:0000256" key="2">
    <source>
        <dbReference type="ARBA" id="ARBA00007853"/>
    </source>
</evidence>
<comment type="subunit">
    <text evidence="8">Homodimers and heterodimers.</text>
</comment>
<evidence type="ECO:0000256" key="7">
    <source>
        <dbReference type="ARBA" id="ARBA00023294"/>
    </source>
</evidence>
<dbReference type="Proteomes" id="UP000596660">
    <property type="component" value="Unplaced"/>
</dbReference>
<comment type="subcellular location">
    <subcellularLocation>
        <location evidence="1 8">Nucleus</location>
    </subcellularLocation>
</comment>
<evidence type="ECO:0000256" key="6">
    <source>
        <dbReference type="ARBA" id="ARBA00023242"/>
    </source>
</evidence>
<proteinExistence type="inferred from homology"/>
<evidence type="ECO:0000313" key="11">
    <source>
        <dbReference type="EnsemblPlants" id="AUR62004685-RA:cds"/>
    </source>
</evidence>
<evidence type="ECO:0000256" key="1">
    <source>
        <dbReference type="ARBA" id="ARBA00004123"/>
    </source>
</evidence>
<evidence type="ECO:0000256" key="5">
    <source>
        <dbReference type="ARBA" id="ARBA00023163"/>
    </source>
</evidence>
<dbReference type="PANTHER" id="PTHR31384:SF94">
    <property type="entry name" value="AUXIN RESPONSE FACTOR 17"/>
    <property type="match status" value="1"/>
</dbReference>
<keyword evidence="5 8" id="KW-0804">Transcription</keyword>
<name>A0A803L075_CHEQI</name>
<dbReference type="CDD" id="cd10017">
    <property type="entry name" value="B3_DNA"/>
    <property type="match status" value="1"/>
</dbReference>
<dbReference type="OMA" id="PWEVETI"/>
<dbReference type="GO" id="GO:0003677">
    <property type="term" value="F:DNA binding"/>
    <property type="evidence" value="ECO:0007669"/>
    <property type="project" value="UniProtKB-KW"/>
</dbReference>
<dbReference type="PANTHER" id="PTHR31384">
    <property type="entry name" value="AUXIN RESPONSE FACTOR 4-RELATED"/>
    <property type="match status" value="1"/>
</dbReference>
<reference evidence="11" key="2">
    <citation type="submission" date="2021-03" db="UniProtKB">
        <authorList>
            <consortium name="EnsemblPlants"/>
        </authorList>
    </citation>
    <scope>IDENTIFICATION</scope>
</reference>
<dbReference type="GO" id="GO:0006355">
    <property type="term" value="P:regulation of DNA-templated transcription"/>
    <property type="evidence" value="ECO:0007669"/>
    <property type="project" value="InterPro"/>
</dbReference>
<dbReference type="Gene3D" id="2.40.330.10">
    <property type="entry name" value="DNA-binding pseudobarrel domain"/>
    <property type="match status" value="1"/>
</dbReference>
<keyword evidence="6 8" id="KW-0539">Nucleus</keyword>
<comment type="function">
    <text evidence="8">Auxin response factors (ARFs) are transcriptional factors that bind specifically to the DNA sequence 5'-TGTCTC-3' found in the auxin-responsive promoter elements (AuxREs).</text>
</comment>
<organism evidence="11 12">
    <name type="scientific">Chenopodium quinoa</name>
    <name type="common">Quinoa</name>
    <dbReference type="NCBI Taxonomy" id="63459"/>
    <lineage>
        <taxon>Eukaryota</taxon>
        <taxon>Viridiplantae</taxon>
        <taxon>Streptophyta</taxon>
        <taxon>Embryophyta</taxon>
        <taxon>Tracheophyta</taxon>
        <taxon>Spermatophyta</taxon>
        <taxon>Magnoliopsida</taxon>
        <taxon>eudicotyledons</taxon>
        <taxon>Gunneridae</taxon>
        <taxon>Pentapetalae</taxon>
        <taxon>Caryophyllales</taxon>
        <taxon>Chenopodiaceae</taxon>
        <taxon>Chenopodioideae</taxon>
        <taxon>Atripliceae</taxon>
        <taxon>Chenopodium</taxon>
    </lineage>
</organism>
<dbReference type="AlphaFoldDB" id="A0A803L075"/>
<dbReference type="PROSITE" id="PS50863">
    <property type="entry name" value="B3"/>
    <property type="match status" value="1"/>
</dbReference>
<dbReference type="Gene3D" id="2.30.30.1040">
    <property type="match status" value="1"/>
</dbReference>
<dbReference type="InterPro" id="IPR010525">
    <property type="entry name" value="ARF_dom"/>
</dbReference>
<dbReference type="Gramene" id="AUR62004685-RA">
    <property type="protein sequence ID" value="AUR62004685-RA:cds"/>
    <property type="gene ID" value="AUR62004685"/>
</dbReference>
<dbReference type="InterPro" id="IPR015300">
    <property type="entry name" value="DNA-bd_pseudobarrel_sf"/>
</dbReference>
<feature type="region of interest" description="Disordered" evidence="9">
    <location>
        <begin position="433"/>
        <end position="484"/>
    </location>
</feature>
<evidence type="ECO:0000256" key="3">
    <source>
        <dbReference type="ARBA" id="ARBA00023015"/>
    </source>
</evidence>
<evidence type="ECO:0000313" key="12">
    <source>
        <dbReference type="Proteomes" id="UP000596660"/>
    </source>
</evidence>
<evidence type="ECO:0000256" key="8">
    <source>
        <dbReference type="RuleBase" id="RU004561"/>
    </source>
</evidence>
<evidence type="ECO:0000256" key="4">
    <source>
        <dbReference type="ARBA" id="ARBA00023125"/>
    </source>
</evidence>
<dbReference type="SMART" id="SM01019">
    <property type="entry name" value="B3"/>
    <property type="match status" value="1"/>
</dbReference>
<keyword evidence="4 8" id="KW-0238">DNA-binding</keyword>
<feature type="domain" description="TF-B3" evidence="10">
    <location>
        <begin position="108"/>
        <end position="211"/>
    </location>
</feature>
<evidence type="ECO:0000256" key="9">
    <source>
        <dbReference type="SAM" id="MobiDB-lite"/>
    </source>
</evidence>
<dbReference type="SUPFAM" id="SSF101936">
    <property type="entry name" value="DNA-binding pseudobarrel domain"/>
    <property type="match status" value="1"/>
</dbReference>